<dbReference type="RefSeq" id="WP_157069310.1">
    <property type="nucleotide sequence ID" value="NZ_CP011125.1"/>
</dbReference>
<evidence type="ECO:0000313" key="2">
    <source>
        <dbReference type="EMBL" id="AKF07555.1"/>
    </source>
</evidence>
<dbReference type="Proteomes" id="UP000034883">
    <property type="component" value="Chromosome"/>
</dbReference>
<dbReference type="EMBL" id="CP011125">
    <property type="protein sequence ID" value="AKF07555.1"/>
    <property type="molecule type" value="Genomic_DNA"/>
</dbReference>
<organism evidence="2 3">
    <name type="scientific">Sandaracinus amylolyticus</name>
    <dbReference type="NCBI Taxonomy" id="927083"/>
    <lineage>
        <taxon>Bacteria</taxon>
        <taxon>Pseudomonadati</taxon>
        <taxon>Myxococcota</taxon>
        <taxon>Polyangia</taxon>
        <taxon>Polyangiales</taxon>
        <taxon>Sandaracinaceae</taxon>
        <taxon>Sandaracinus</taxon>
    </lineage>
</organism>
<dbReference type="STRING" id="927083.DB32_004704"/>
<name>A0A0F6W4Z1_9BACT</name>
<sequence>MFLMISRKPRKRDRSRSKRAKSKLKAKNRRRVNRMAGRPLGRGGHPSNS</sequence>
<proteinExistence type="predicted"/>
<accession>A0A0F6W4Z1</accession>
<reference evidence="2 3" key="1">
    <citation type="submission" date="2015-03" db="EMBL/GenBank/DDBJ databases">
        <title>Genome assembly of Sandaracinus amylolyticus DSM 53668.</title>
        <authorList>
            <person name="Sharma G."/>
            <person name="Subramanian S."/>
        </authorList>
    </citation>
    <scope>NUCLEOTIDE SEQUENCE [LARGE SCALE GENOMIC DNA]</scope>
    <source>
        <strain evidence="2 3">DSM 53668</strain>
    </source>
</reference>
<keyword evidence="3" id="KW-1185">Reference proteome</keyword>
<feature type="region of interest" description="Disordered" evidence="1">
    <location>
        <begin position="1"/>
        <end position="49"/>
    </location>
</feature>
<feature type="compositionally biased region" description="Basic residues" evidence="1">
    <location>
        <begin position="7"/>
        <end position="33"/>
    </location>
</feature>
<gene>
    <name evidence="2" type="ORF">DB32_004704</name>
</gene>
<dbReference type="KEGG" id="samy:DB32_004704"/>
<dbReference type="AlphaFoldDB" id="A0A0F6W4Z1"/>
<evidence type="ECO:0000313" key="3">
    <source>
        <dbReference type="Proteomes" id="UP000034883"/>
    </source>
</evidence>
<protein>
    <submittedName>
        <fullName evidence="2">Uncharacterized protein</fullName>
    </submittedName>
</protein>
<evidence type="ECO:0000256" key="1">
    <source>
        <dbReference type="SAM" id="MobiDB-lite"/>
    </source>
</evidence>
<feature type="compositionally biased region" description="Gly residues" evidence="1">
    <location>
        <begin position="40"/>
        <end position="49"/>
    </location>
</feature>